<keyword evidence="1" id="KW-0732">Signal</keyword>
<organism evidence="2 3">
    <name type="scientific">Chryseobacterium camelliae</name>
    <dbReference type="NCBI Taxonomy" id="1265445"/>
    <lineage>
        <taxon>Bacteria</taxon>
        <taxon>Pseudomonadati</taxon>
        <taxon>Bacteroidota</taxon>
        <taxon>Flavobacteriia</taxon>
        <taxon>Flavobacteriales</taxon>
        <taxon>Weeksellaceae</taxon>
        <taxon>Chryseobacterium group</taxon>
        <taxon>Chryseobacterium</taxon>
    </lineage>
</organism>
<evidence type="ECO:0000313" key="2">
    <source>
        <dbReference type="EMBL" id="MDQ1097631.1"/>
    </source>
</evidence>
<gene>
    <name evidence="2" type="ORF">QE404_002778</name>
</gene>
<evidence type="ECO:0000256" key="1">
    <source>
        <dbReference type="SAM" id="SignalP"/>
    </source>
</evidence>
<accession>A0ABU0TKQ7</accession>
<protein>
    <submittedName>
        <fullName evidence="2">Uncharacterized protein</fullName>
    </submittedName>
</protein>
<feature type="signal peptide" evidence="1">
    <location>
        <begin position="1"/>
        <end position="20"/>
    </location>
</feature>
<dbReference type="Proteomes" id="UP001225072">
    <property type="component" value="Unassembled WGS sequence"/>
</dbReference>
<keyword evidence="3" id="KW-1185">Reference proteome</keyword>
<dbReference type="RefSeq" id="WP_307451294.1">
    <property type="nucleotide sequence ID" value="NZ_JAUTAL010000001.1"/>
</dbReference>
<proteinExistence type="predicted"/>
<comment type="caution">
    <text evidence="2">The sequence shown here is derived from an EMBL/GenBank/DDBJ whole genome shotgun (WGS) entry which is preliminary data.</text>
</comment>
<dbReference type="EMBL" id="JAUTAL010000001">
    <property type="protein sequence ID" value="MDQ1097631.1"/>
    <property type="molecule type" value="Genomic_DNA"/>
</dbReference>
<feature type="chain" id="PRO_5045960050" evidence="1">
    <location>
        <begin position="21"/>
        <end position="115"/>
    </location>
</feature>
<evidence type="ECO:0000313" key="3">
    <source>
        <dbReference type="Proteomes" id="UP001225072"/>
    </source>
</evidence>
<reference evidence="2 3" key="1">
    <citation type="submission" date="2023-07" db="EMBL/GenBank/DDBJ databases">
        <title>Functional and genomic diversity of the sorghum phyllosphere microbiome.</title>
        <authorList>
            <person name="Shade A."/>
        </authorList>
    </citation>
    <scope>NUCLEOTIDE SEQUENCE [LARGE SCALE GENOMIC DNA]</scope>
    <source>
        <strain evidence="2 3">SORGH_AS_1064</strain>
    </source>
</reference>
<name>A0ABU0TKQ7_9FLAO</name>
<sequence length="115" mass="13314">MKTKRTAVLILLLISGVISAQQNDTKIIIKDKKRHAIENTSRQQNMPHFIQFGIMSHSHDQFREKYKVDVVYENCVIGPLRSQQAKENNRAIAAFLTKKYGESWKKDLEIIPYGL</sequence>